<sequence length="298" mass="30319">MSHSGTLLWVAVPAAVLAAAAFGLTSALQHRAARRVRGAATVQWGLVFTLLRQPLWLASLLANGLGIVLQWLALSTAPLVLVQPLLVTSLVFAVLCSSAMRRQRPDSTVLLGAGLCVAGLAAFFLLARPQPGAGTLTLPEVLPLAAALAAIIAASLGVAVHYPGRVKVLALATATGVLYGVTAGLAKLAAADLRHGVVALLAGWHFYAVVVCGVTGFVLSQNAFRVGVALSPALAVIVALDPLVSIGVGALWLGETLRGEPLAVAGQVVGLAVVIAGIAVLSRRAPFTVKAAQSWEAA</sequence>
<evidence type="ECO:0000313" key="7">
    <source>
        <dbReference type="Proteomes" id="UP000545493"/>
    </source>
</evidence>
<feature type="transmembrane region" description="Helical" evidence="5">
    <location>
        <begin position="196"/>
        <end position="219"/>
    </location>
</feature>
<feature type="transmembrane region" description="Helical" evidence="5">
    <location>
        <begin position="264"/>
        <end position="281"/>
    </location>
</feature>
<dbReference type="Pfam" id="PF05653">
    <property type="entry name" value="Mg_trans_NIPA"/>
    <property type="match status" value="1"/>
</dbReference>
<evidence type="ECO:0000256" key="5">
    <source>
        <dbReference type="SAM" id="Phobius"/>
    </source>
</evidence>
<dbReference type="InterPro" id="IPR008521">
    <property type="entry name" value="Mg_trans_NIPA"/>
</dbReference>
<feature type="transmembrane region" description="Helical" evidence="5">
    <location>
        <begin position="6"/>
        <end position="28"/>
    </location>
</feature>
<organism evidence="6 7">
    <name type="scientific">Saccharomonospora amisosensis</name>
    <dbReference type="NCBI Taxonomy" id="1128677"/>
    <lineage>
        <taxon>Bacteria</taxon>
        <taxon>Bacillati</taxon>
        <taxon>Actinomycetota</taxon>
        <taxon>Actinomycetes</taxon>
        <taxon>Pseudonocardiales</taxon>
        <taxon>Pseudonocardiaceae</taxon>
        <taxon>Saccharomonospora</taxon>
    </lineage>
</organism>
<reference evidence="6 7" key="1">
    <citation type="submission" date="2020-03" db="EMBL/GenBank/DDBJ databases">
        <title>Sequencing the genomes of 1000 actinobacteria strains.</title>
        <authorList>
            <person name="Klenk H.-P."/>
        </authorList>
    </citation>
    <scope>NUCLEOTIDE SEQUENCE [LARGE SCALE GENOMIC DNA]</scope>
    <source>
        <strain evidence="6 7">DSM 45685</strain>
    </source>
</reference>
<dbReference type="PANTHER" id="PTHR40761">
    <property type="entry name" value="CONSERVED INTEGRAL MEMBRANE ALANINE VALINE AND LEUCINE RICH PROTEIN-RELATED"/>
    <property type="match status" value="1"/>
</dbReference>
<feature type="transmembrane region" description="Helical" evidence="5">
    <location>
        <begin position="79"/>
        <end position="97"/>
    </location>
</feature>
<dbReference type="SUPFAM" id="SSF103481">
    <property type="entry name" value="Multidrug resistance efflux transporter EmrE"/>
    <property type="match status" value="1"/>
</dbReference>
<feature type="transmembrane region" description="Helical" evidence="5">
    <location>
        <begin position="226"/>
        <end position="252"/>
    </location>
</feature>
<dbReference type="InterPro" id="IPR037185">
    <property type="entry name" value="EmrE-like"/>
</dbReference>
<evidence type="ECO:0000256" key="3">
    <source>
        <dbReference type="ARBA" id="ARBA00022989"/>
    </source>
</evidence>
<dbReference type="EMBL" id="JAAOYM010000001">
    <property type="protein sequence ID" value="NIJ12347.1"/>
    <property type="molecule type" value="Genomic_DNA"/>
</dbReference>
<dbReference type="PANTHER" id="PTHR40761:SF1">
    <property type="entry name" value="CONSERVED INTEGRAL MEMBRANE ALANINE VALINE AND LEUCINE RICH PROTEIN-RELATED"/>
    <property type="match status" value="1"/>
</dbReference>
<gene>
    <name evidence="6" type="ORF">FHU38_002691</name>
</gene>
<evidence type="ECO:0000313" key="6">
    <source>
        <dbReference type="EMBL" id="NIJ12347.1"/>
    </source>
</evidence>
<dbReference type="AlphaFoldDB" id="A0A7X5UQH0"/>
<feature type="transmembrane region" description="Helical" evidence="5">
    <location>
        <begin position="55"/>
        <end position="73"/>
    </location>
</feature>
<dbReference type="NCBIfam" id="NF038012">
    <property type="entry name" value="DMT_1"/>
    <property type="match status" value="1"/>
</dbReference>
<keyword evidence="2 5" id="KW-0812">Transmembrane</keyword>
<name>A0A7X5UQH0_9PSEU</name>
<comment type="subcellular location">
    <subcellularLocation>
        <location evidence="1">Membrane</location>
        <topology evidence="1">Multi-pass membrane protein</topology>
    </subcellularLocation>
</comment>
<keyword evidence="7" id="KW-1185">Reference proteome</keyword>
<dbReference type="GO" id="GO:0016020">
    <property type="term" value="C:membrane"/>
    <property type="evidence" value="ECO:0007669"/>
    <property type="project" value="UniProtKB-SubCell"/>
</dbReference>
<dbReference type="GO" id="GO:0015095">
    <property type="term" value="F:magnesium ion transmembrane transporter activity"/>
    <property type="evidence" value="ECO:0007669"/>
    <property type="project" value="InterPro"/>
</dbReference>
<evidence type="ECO:0000256" key="4">
    <source>
        <dbReference type="ARBA" id="ARBA00023136"/>
    </source>
</evidence>
<dbReference type="Proteomes" id="UP000545493">
    <property type="component" value="Unassembled WGS sequence"/>
</dbReference>
<evidence type="ECO:0000256" key="2">
    <source>
        <dbReference type="ARBA" id="ARBA00022692"/>
    </source>
</evidence>
<protein>
    <submittedName>
        <fullName evidence="6">Drug/metabolite transporter (DMT)-like permease</fullName>
    </submittedName>
</protein>
<comment type="caution">
    <text evidence="6">The sequence shown here is derived from an EMBL/GenBank/DDBJ whole genome shotgun (WGS) entry which is preliminary data.</text>
</comment>
<dbReference type="RefSeq" id="WP_167170959.1">
    <property type="nucleotide sequence ID" value="NZ_JAAOYM010000001.1"/>
</dbReference>
<feature type="transmembrane region" description="Helical" evidence="5">
    <location>
        <begin position="109"/>
        <end position="129"/>
    </location>
</feature>
<accession>A0A7X5UQH0</accession>
<feature type="transmembrane region" description="Helical" evidence="5">
    <location>
        <begin position="141"/>
        <end position="162"/>
    </location>
</feature>
<evidence type="ECO:0000256" key="1">
    <source>
        <dbReference type="ARBA" id="ARBA00004141"/>
    </source>
</evidence>
<keyword evidence="4 5" id="KW-0472">Membrane</keyword>
<keyword evidence="3 5" id="KW-1133">Transmembrane helix</keyword>
<feature type="transmembrane region" description="Helical" evidence="5">
    <location>
        <begin position="169"/>
        <end position="190"/>
    </location>
</feature>
<proteinExistence type="predicted"/>